<feature type="transmembrane region" description="Helical" evidence="3">
    <location>
        <begin position="107"/>
        <end position="124"/>
    </location>
</feature>
<comment type="caution">
    <text evidence="5">The sequence shown here is derived from an EMBL/GenBank/DDBJ whole genome shotgun (WGS) entry which is preliminary data.</text>
</comment>
<keyword evidence="5" id="KW-0560">Oxidoreductase</keyword>
<feature type="transmembrane region" description="Helical" evidence="3">
    <location>
        <begin position="253"/>
        <end position="275"/>
    </location>
</feature>
<feature type="transmembrane region" description="Helical" evidence="3">
    <location>
        <begin position="83"/>
        <end position="100"/>
    </location>
</feature>
<evidence type="ECO:0000313" key="5">
    <source>
        <dbReference type="EMBL" id="TWT71482.1"/>
    </source>
</evidence>
<dbReference type="Pfam" id="PF00361">
    <property type="entry name" value="Proton_antipo_M"/>
    <property type="match status" value="1"/>
</dbReference>
<keyword evidence="3" id="KW-1133">Transmembrane helix</keyword>
<dbReference type="GO" id="GO:0015990">
    <property type="term" value="P:electron transport coupled proton transport"/>
    <property type="evidence" value="ECO:0007669"/>
    <property type="project" value="TreeGrafter"/>
</dbReference>
<dbReference type="AlphaFoldDB" id="A0A5C5YDV5"/>
<dbReference type="OrthoDB" id="238919at2"/>
<evidence type="ECO:0000259" key="4">
    <source>
        <dbReference type="Pfam" id="PF00361"/>
    </source>
</evidence>
<dbReference type="GO" id="GO:0042773">
    <property type="term" value="P:ATP synthesis coupled electron transport"/>
    <property type="evidence" value="ECO:0007669"/>
    <property type="project" value="InterPro"/>
</dbReference>
<name>A0A5C5YDV5_9PLAN</name>
<organism evidence="5 6">
    <name type="scientific">Crateriforma conspicua</name>
    <dbReference type="NCBI Taxonomy" id="2527996"/>
    <lineage>
        <taxon>Bacteria</taxon>
        <taxon>Pseudomonadati</taxon>
        <taxon>Planctomycetota</taxon>
        <taxon>Planctomycetia</taxon>
        <taxon>Planctomycetales</taxon>
        <taxon>Planctomycetaceae</taxon>
        <taxon>Crateriforma</taxon>
    </lineage>
</organism>
<dbReference type="PANTHER" id="PTHR43507:SF1">
    <property type="entry name" value="NADH-UBIQUINONE OXIDOREDUCTASE CHAIN 4"/>
    <property type="match status" value="1"/>
</dbReference>
<dbReference type="GO" id="GO:0016020">
    <property type="term" value="C:membrane"/>
    <property type="evidence" value="ECO:0007669"/>
    <property type="project" value="UniProtKB-SubCell"/>
</dbReference>
<feature type="transmembrane region" description="Helical" evidence="3">
    <location>
        <begin position="387"/>
        <end position="409"/>
    </location>
</feature>
<evidence type="ECO:0000256" key="1">
    <source>
        <dbReference type="ARBA" id="ARBA00004127"/>
    </source>
</evidence>
<dbReference type="GO" id="GO:0003954">
    <property type="term" value="F:NADH dehydrogenase activity"/>
    <property type="evidence" value="ECO:0007669"/>
    <property type="project" value="TreeGrafter"/>
</dbReference>
<dbReference type="RefSeq" id="WP_146439808.1">
    <property type="nucleotide sequence ID" value="NZ_SJPL01000001.1"/>
</dbReference>
<sequence>MPELHLPWLEIAILLPVVGSLIVRFPKDRDKARRISVGFALVTFLAAVGEWIDFVRLGQFEAHDHWDVVAAFMHQNVLVIDELSAPLFPLAALLYLLTIYSTLKTKVARFSMSGTLLSEAILLATFSCRSGWLLVILLALGVVPVYYELSVRRKESARVFVIHMAIFIGCMAIGYSMLPGDAVLHPDSPGWTTLIAGGLLTVGALVRSGIAPLHCWMTDLFDRATFGTAMLTVAPMPGAYAIMRLVLPVAPTWAMQSIAIISLITAVYAGAMAVVERDSRRLYCYLFLSHSSLVLAGLELVSTIGLTGALCLWISIGLSLGGLGLVIRSVEARVGRVDLARYNGLHDHSPMLAGLFLLTGLASIGFPGTVGFVGIELMVEGAAAVSPIVGGAVVIATALCGIAIVRAYFRIFTGTSITCPISLAAKPSERIAVFVLTLLILGGGLFPQPGVASRHHAAQQLLLRRPGESHDLNHAHPTEHKSK</sequence>
<feature type="domain" description="NADH:quinone oxidoreductase/Mrp antiporter transmembrane" evidence="4">
    <location>
        <begin position="190"/>
        <end position="398"/>
    </location>
</feature>
<feature type="transmembrane region" description="Helical" evidence="3">
    <location>
        <begin position="6"/>
        <end position="23"/>
    </location>
</feature>
<feature type="transmembrane region" description="Helical" evidence="3">
    <location>
        <begin position="351"/>
        <end position="375"/>
    </location>
</feature>
<evidence type="ECO:0000256" key="3">
    <source>
        <dbReference type="SAM" id="Phobius"/>
    </source>
</evidence>
<dbReference type="EC" id="1.6.5.-" evidence="5"/>
<feature type="transmembrane region" description="Helical" evidence="3">
    <location>
        <begin position="225"/>
        <end position="247"/>
    </location>
</feature>
<evidence type="ECO:0000313" key="6">
    <source>
        <dbReference type="Proteomes" id="UP000317238"/>
    </source>
</evidence>
<dbReference type="GO" id="GO:0012505">
    <property type="term" value="C:endomembrane system"/>
    <property type="evidence" value="ECO:0007669"/>
    <property type="project" value="UniProtKB-SubCell"/>
</dbReference>
<dbReference type="PANTHER" id="PTHR43507">
    <property type="entry name" value="NADH-UBIQUINONE OXIDOREDUCTASE CHAIN 4"/>
    <property type="match status" value="1"/>
</dbReference>
<feature type="transmembrane region" description="Helical" evidence="3">
    <location>
        <begin position="307"/>
        <end position="330"/>
    </location>
</feature>
<keyword evidence="3" id="KW-0472">Membrane</keyword>
<keyword evidence="2 3" id="KW-0812">Transmembrane</keyword>
<comment type="subcellular location">
    <subcellularLocation>
        <location evidence="1">Endomembrane system</location>
        <topology evidence="1">Multi-pass membrane protein</topology>
    </subcellularLocation>
    <subcellularLocation>
        <location evidence="2">Membrane</location>
        <topology evidence="2">Multi-pass membrane protein</topology>
    </subcellularLocation>
</comment>
<feature type="transmembrane region" description="Helical" evidence="3">
    <location>
        <begin position="159"/>
        <end position="178"/>
    </location>
</feature>
<dbReference type="GO" id="GO:0048039">
    <property type="term" value="F:ubiquinone binding"/>
    <property type="evidence" value="ECO:0007669"/>
    <property type="project" value="TreeGrafter"/>
</dbReference>
<feature type="transmembrane region" description="Helical" evidence="3">
    <location>
        <begin position="130"/>
        <end position="147"/>
    </location>
</feature>
<dbReference type="InterPro" id="IPR003918">
    <property type="entry name" value="NADH_UbQ_OxRdtase"/>
</dbReference>
<proteinExistence type="predicted"/>
<feature type="transmembrane region" description="Helical" evidence="3">
    <location>
        <begin position="35"/>
        <end position="52"/>
    </location>
</feature>
<reference evidence="5 6" key="1">
    <citation type="submission" date="2019-02" db="EMBL/GenBank/DDBJ databases">
        <title>Deep-cultivation of Planctomycetes and their phenomic and genomic characterization uncovers novel biology.</title>
        <authorList>
            <person name="Wiegand S."/>
            <person name="Jogler M."/>
            <person name="Boedeker C."/>
            <person name="Pinto D."/>
            <person name="Vollmers J."/>
            <person name="Rivas-Marin E."/>
            <person name="Kohn T."/>
            <person name="Peeters S.H."/>
            <person name="Heuer A."/>
            <person name="Rast P."/>
            <person name="Oberbeckmann S."/>
            <person name="Bunk B."/>
            <person name="Jeske O."/>
            <person name="Meyerdierks A."/>
            <person name="Storesund J.E."/>
            <person name="Kallscheuer N."/>
            <person name="Luecker S."/>
            <person name="Lage O.M."/>
            <person name="Pohl T."/>
            <person name="Merkel B.J."/>
            <person name="Hornburger P."/>
            <person name="Mueller R.-W."/>
            <person name="Bruemmer F."/>
            <person name="Labrenz M."/>
            <person name="Spormann A.M."/>
            <person name="Op Den Camp H."/>
            <person name="Overmann J."/>
            <person name="Amann R."/>
            <person name="Jetten M.S.M."/>
            <person name="Mascher T."/>
            <person name="Medema M.H."/>
            <person name="Devos D.P."/>
            <person name="Kaster A.-K."/>
            <person name="Ovreas L."/>
            <person name="Rohde M."/>
            <person name="Galperin M.Y."/>
            <person name="Jogler C."/>
        </authorList>
    </citation>
    <scope>NUCLEOTIDE SEQUENCE [LARGE SCALE GENOMIC DNA]</scope>
    <source>
        <strain evidence="5 6">Pan14r</strain>
    </source>
</reference>
<dbReference type="EMBL" id="SJPL01000001">
    <property type="protein sequence ID" value="TWT71482.1"/>
    <property type="molecule type" value="Genomic_DNA"/>
</dbReference>
<dbReference type="InterPro" id="IPR001750">
    <property type="entry name" value="ND/Mrp_TM"/>
</dbReference>
<feature type="transmembrane region" description="Helical" evidence="3">
    <location>
        <begin position="430"/>
        <end position="447"/>
    </location>
</feature>
<evidence type="ECO:0000256" key="2">
    <source>
        <dbReference type="RuleBase" id="RU000320"/>
    </source>
</evidence>
<feature type="transmembrane region" description="Helical" evidence="3">
    <location>
        <begin position="282"/>
        <end position="301"/>
    </location>
</feature>
<gene>
    <name evidence="5" type="primary">ndhD1</name>
    <name evidence="5" type="ORF">Pan14r_37920</name>
</gene>
<protein>
    <submittedName>
        <fullName evidence="5">NAD(P)H-quinone oxidoreductase chain 4 1</fullName>
        <ecNumber evidence="5">1.6.5.-</ecNumber>
    </submittedName>
</protein>
<keyword evidence="6" id="KW-1185">Reference proteome</keyword>
<dbReference type="Proteomes" id="UP000317238">
    <property type="component" value="Unassembled WGS sequence"/>
</dbReference>
<accession>A0A5C5YDV5</accession>
<feature type="transmembrane region" description="Helical" evidence="3">
    <location>
        <begin position="190"/>
        <end position="213"/>
    </location>
</feature>
<dbReference type="GO" id="GO:0008137">
    <property type="term" value="F:NADH dehydrogenase (ubiquinone) activity"/>
    <property type="evidence" value="ECO:0007669"/>
    <property type="project" value="InterPro"/>
</dbReference>